<evidence type="ECO:0000313" key="2">
    <source>
        <dbReference type="WBParaSite" id="PEQ_0001428501-mRNA-1"/>
    </source>
</evidence>
<keyword evidence="1" id="KW-1185">Reference proteome</keyword>
<proteinExistence type="predicted"/>
<reference evidence="2" key="1">
    <citation type="submission" date="2022-11" db="UniProtKB">
        <authorList>
            <consortium name="WormBaseParasite"/>
        </authorList>
    </citation>
    <scope>IDENTIFICATION</scope>
</reference>
<name>A0A914SAF4_PAREQ</name>
<dbReference type="Proteomes" id="UP000887564">
    <property type="component" value="Unplaced"/>
</dbReference>
<protein>
    <submittedName>
        <fullName evidence="2">Uncharacterized protein</fullName>
    </submittedName>
</protein>
<evidence type="ECO:0000313" key="1">
    <source>
        <dbReference type="Proteomes" id="UP000887564"/>
    </source>
</evidence>
<accession>A0A914SAF4</accession>
<dbReference type="AlphaFoldDB" id="A0A914SAF4"/>
<organism evidence="1 2">
    <name type="scientific">Parascaris equorum</name>
    <name type="common">Equine roundworm</name>
    <dbReference type="NCBI Taxonomy" id="6256"/>
    <lineage>
        <taxon>Eukaryota</taxon>
        <taxon>Metazoa</taxon>
        <taxon>Ecdysozoa</taxon>
        <taxon>Nematoda</taxon>
        <taxon>Chromadorea</taxon>
        <taxon>Rhabditida</taxon>
        <taxon>Spirurina</taxon>
        <taxon>Ascaridomorpha</taxon>
        <taxon>Ascaridoidea</taxon>
        <taxon>Ascarididae</taxon>
        <taxon>Parascaris</taxon>
    </lineage>
</organism>
<dbReference type="WBParaSite" id="PEQ_0001428501-mRNA-1">
    <property type="protein sequence ID" value="PEQ_0001428501-mRNA-1"/>
    <property type="gene ID" value="PEQ_0001428501"/>
</dbReference>
<sequence>MQCSEALKYDVVYCYCEMKGSVGTIGKGSASPLIISFFAVPLNNDVNVVCSRRPAMCLYNEGYFVSDVEAYLVRYFTA</sequence>